<name>A0A7L9FI21_9CREN</name>
<evidence type="ECO:0000313" key="1">
    <source>
        <dbReference type="EMBL" id="QOJ79367.1"/>
    </source>
</evidence>
<evidence type="ECO:0000313" key="2">
    <source>
        <dbReference type="Proteomes" id="UP000594121"/>
    </source>
</evidence>
<organism evidence="1 2">
    <name type="scientific">Infirmifilum lucidum</name>
    <dbReference type="NCBI Taxonomy" id="2776706"/>
    <lineage>
        <taxon>Archaea</taxon>
        <taxon>Thermoproteota</taxon>
        <taxon>Thermoprotei</taxon>
        <taxon>Thermofilales</taxon>
        <taxon>Thermofilaceae</taxon>
        <taxon>Infirmifilum</taxon>
    </lineage>
</organism>
<reference evidence="1 2" key="1">
    <citation type="submission" date="2020-10" db="EMBL/GenBank/DDBJ databases">
        <title>Thermofilum lucidum 3507LT sp. nov. a novel member of Thermofilaceae family isolated from Chile hot spring, and proposal of description order Thermofilales.</title>
        <authorList>
            <person name="Zayulina K.S."/>
            <person name="Elcheninov A.G."/>
            <person name="Toshchakov S.V."/>
            <person name="Kublanov I.V."/>
        </authorList>
    </citation>
    <scope>NUCLEOTIDE SEQUENCE [LARGE SCALE GENOMIC DNA]</scope>
    <source>
        <strain evidence="1 2">3507LT</strain>
    </source>
</reference>
<accession>A0A7L9FI21</accession>
<proteinExistence type="predicted"/>
<sequence length="99" mass="11068">MKLKVIYAWSLVVLVCVVNRSLVCASSKTYVFTVKDGCIDKIVGFLEREGKVTAKFGPLVKGVYRDAIVTIVKPDKVQVILQFSKLSVDEFEQVLKSLE</sequence>
<dbReference type="Proteomes" id="UP000594121">
    <property type="component" value="Chromosome"/>
</dbReference>
<protein>
    <submittedName>
        <fullName evidence="1">Uncharacterized protein</fullName>
    </submittedName>
</protein>
<dbReference type="EMBL" id="CP062310">
    <property type="protein sequence ID" value="QOJ79367.1"/>
    <property type="molecule type" value="Genomic_DNA"/>
</dbReference>
<dbReference type="KEGG" id="thel:IG193_02580"/>
<dbReference type="InParanoid" id="A0A7L9FI21"/>
<keyword evidence="2" id="KW-1185">Reference proteome</keyword>
<gene>
    <name evidence="1" type="ORF">IG193_02580</name>
</gene>
<dbReference type="AlphaFoldDB" id="A0A7L9FI21"/>
<dbReference type="GeneID" id="59148746"/>
<dbReference type="RefSeq" id="WP_192819339.1">
    <property type="nucleotide sequence ID" value="NZ_CP062310.1"/>
</dbReference>